<evidence type="ECO:0000259" key="4">
    <source>
        <dbReference type="SMART" id="SM00797"/>
    </source>
</evidence>
<dbReference type="RefSeq" id="WP_244964878.1">
    <property type="nucleotide sequence ID" value="NZ_CP054614.1"/>
</dbReference>
<evidence type="ECO:0000256" key="2">
    <source>
        <dbReference type="ARBA" id="ARBA00022801"/>
    </source>
</evidence>
<evidence type="ECO:0000256" key="3">
    <source>
        <dbReference type="ARBA" id="ARBA00022840"/>
    </source>
</evidence>
<dbReference type="SUPFAM" id="SSF50891">
    <property type="entry name" value="Cyclophilin-like"/>
    <property type="match status" value="1"/>
</dbReference>
<dbReference type="AlphaFoldDB" id="A0A2V4W887"/>
<evidence type="ECO:0000313" key="5">
    <source>
        <dbReference type="EMBL" id="PYE47355.1"/>
    </source>
</evidence>
<evidence type="ECO:0000313" key="6">
    <source>
        <dbReference type="Proteomes" id="UP000247790"/>
    </source>
</evidence>
<organism evidence="5 6">
    <name type="scientific">Paenibacillus barcinonensis</name>
    <dbReference type="NCBI Taxonomy" id="198119"/>
    <lineage>
        <taxon>Bacteria</taxon>
        <taxon>Bacillati</taxon>
        <taxon>Bacillota</taxon>
        <taxon>Bacilli</taxon>
        <taxon>Bacillales</taxon>
        <taxon>Paenibacillaceae</taxon>
        <taxon>Paenibacillus</taxon>
    </lineage>
</organism>
<dbReference type="InterPro" id="IPR052708">
    <property type="entry name" value="PxpC"/>
</dbReference>
<protein>
    <submittedName>
        <fullName evidence="5">Antagonist of KipI</fullName>
    </submittedName>
</protein>
<name>A0A2V4W887_PAEBA</name>
<keyword evidence="1" id="KW-0547">Nucleotide-binding</keyword>
<dbReference type="InterPro" id="IPR029000">
    <property type="entry name" value="Cyclophilin-like_dom_sf"/>
</dbReference>
<dbReference type="GO" id="GO:0005524">
    <property type="term" value="F:ATP binding"/>
    <property type="evidence" value="ECO:0007669"/>
    <property type="project" value="UniProtKB-KW"/>
</dbReference>
<reference evidence="5 6" key="1">
    <citation type="submission" date="2018-06" db="EMBL/GenBank/DDBJ databases">
        <title>Genomic Encyclopedia of Type Strains, Phase III (KMG-III): the genomes of soil and plant-associated and newly described type strains.</title>
        <authorList>
            <person name="Whitman W."/>
        </authorList>
    </citation>
    <scope>NUCLEOTIDE SEQUENCE [LARGE SCALE GENOMIC DNA]</scope>
    <source>
        <strain evidence="5 6">CECT 7022</strain>
    </source>
</reference>
<dbReference type="SMART" id="SM00797">
    <property type="entry name" value="AHS2"/>
    <property type="match status" value="1"/>
</dbReference>
<gene>
    <name evidence="5" type="ORF">DFQ00_11496</name>
</gene>
<dbReference type="Proteomes" id="UP000247790">
    <property type="component" value="Unassembled WGS sequence"/>
</dbReference>
<dbReference type="InterPro" id="IPR003778">
    <property type="entry name" value="CT_A_B"/>
</dbReference>
<dbReference type="PANTHER" id="PTHR43309:SF5">
    <property type="entry name" value="5-OXOPROLINASE SUBUNIT C"/>
    <property type="match status" value="1"/>
</dbReference>
<dbReference type="EMBL" id="QJSW01000014">
    <property type="protein sequence ID" value="PYE47355.1"/>
    <property type="molecule type" value="Genomic_DNA"/>
</dbReference>
<accession>A0A2V4W887</accession>
<dbReference type="GO" id="GO:0016787">
    <property type="term" value="F:hydrolase activity"/>
    <property type="evidence" value="ECO:0007669"/>
    <property type="project" value="UniProtKB-KW"/>
</dbReference>
<proteinExistence type="predicted"/>
<keyword evidence="3" id="KW-0067">ATP-binding</keyword>
<evidence type="ECO:0000256" key="1">
    <source>
        <dbReference type="ARBA" id="ARBA00022741"/>
    </source>
</evidence>
<dbReference type="Gene3D" id="2.40.100.10">
    <property type="entry name" value="Cyclophilin-like"/>
    <property type="match status" value="1"/>
</dbReference>
<keyword evidence="2" id="KW-0378">Hydrolase</keyword>
<dbReference type="Pfam" id="PF02626">
    <property type="entry name" value="CT_A_B"/>
    <property type="match status" value="1"/>
</dbReference>
<feature type="domain" description="Carboxyltransferase" evidence="4">
    <location>
        <begin position="25"/>
        <end position="323"/>
    </location>
</feature>
<dbReference type="PANTHER" id="PTHR43309">
    <property type="entry name" value="5-OXOPROLINASE SUBUNIT C"/>
    <property type="match status" value="1"/>
</dbReference>
<sequence>MMGFEVIRPGLLTLVQDEGRIGYRRYGVPVGGIMDTFAGRAANMLVGNTRHEAVLEITMSGPELHMLKDQLISICGADLSVTVDRQPVPMWRPVLLRAGSVLKFGASRHGLRAYLALAGGIDVPQVMGSRSTDLKTVLGGFHGRALRTSDVLATGDITGEVQQWIYHMTMQLGADQCMAAPSWLLSERERPDYYGQPVIRVMHGQDSSCFRSESLEQFYTRPYVVSSQSDRMGYRMQGPLLELEQPMSRLSEAVTYGTVQVPPDGQPIILMADHQTIGGYPVIAQAAFVDLPILAQLRPGAQISFVQITNEEARCLYVQRQQKFQLLDKLIRSKMAEGQGR</sequence>
<comment type="caution">
    <text evidence="5">The sequence shown here is derived from an EMBL/GenBank/DDBJ whole genome shotgun (WGS) entry which is preliminary data.</text>
</comment>
<dbReference type="NCBIfam" id="TIGR00724">
    <property type="entry name" value="urea_amlyse_rel"/>
    <property type="match status" value="1"/>
</dbReference>